<reference evidence="1" key="1">
    <citation type="submission" date="2022-02" db="EMBL/GenBank/DDBJ databases">
        <title>Polaribacter sp. MSW13, isolated from seawater.</title>
        <authorList>
            <person name="Kristyanto S."/>
            <person name="Jung J."/>
            <person name="Jeon C.O."/>
        </authorList>
    </citation>
    <scope>NUCLEOTIDE SEQUENCE</scope>
    <source>
        <strain evidence="1">MSW13</strain>
    </source>
</reference>
<dbReference type="RefSeq" id="WP_242179570.1">
    <property type="nucleotide sequence ID" value="NZ_JAKQYM010000023.1"/>
</dbReference>
<comment type="caution">
    <text evidence="1">The sequence shown here is derived from an EMBL/GenBank/DDBJ whole genome shotgun (WGS) entry which is preliminary data.</text>
</comment>
<proteinExistence type="predicted"/>
<gene>
    <name evidence="1" type="ORF">MC378_14795</name>
</gene>
<name>A0A9X2AMQ8_9FLAO</name>
<dbReference type="AlphaFoldDB" id="A0A9X2AMQ8"/>
<dbReference type="Proteomes" id="UP001139369">
    <property type="component" value="Unassembled WGS sequence"/>
</dbReference>
<evidence type="ECO:0000313" key="2">
    <source>
        <dbReference type="Proteomes" id="UP001139369"/>
    </source>
</evidence>
<keyword evidence="2" id="KW-1185">Reference proteome</keyword>
<accession>A0A9X2AMQ8</accession>
<evidence type="ECO:0000313" key="1">
    <source>
        <dbReference type="EMBL" id="MCI2230445.1"/>
    </source>
</evidence>
<organism evidence="1 2">
    <name type="scientific">Polaribacter marinus</name>
    <dbReference type="NCBI Taxonomy" id="2916838"/>
    <lineage>
        <taxon>Bacteria</taxon>
        <taxon>Pseudomonadati</taxon>
        <taxon>Bacteroidota</taxon>
        <taxon>Flavobacteriia</taxon>
        <taxon>Flavobacteriales</taxon>
        <taxon>Flavobacteriaceae</taxon>
    </lineage>
</organism>
<sequence>MTKKIILYILLFISQVSFGQEISTSLKNYFSIKEIKELNVITDFFQKELCGNSKRKNFGKCVKKIIPKIEKSGGTYIAKKINFRRQKNLLKKISLSTFRKIWSGCRNWSDYEPKYEYYSLCFSGNENYIKFVRELGKTSGYLMKYAETLDVGGLGNLNFIATNILEYPKSMNIENRGVQIVFAIHYLTQNDILNKGKKAFKIIERYNRKKGEK</sequence>
<dbReference type="EMBL" id="JAKQYM010000023">
    <property type="protein sequence ID" value="MCI2230445.1"/>
    <property type="molecule type" value="Genomic_DNA"/>
</dbReference>
<protein>
    <submittedName>
        <fullName evidence="1">Uncharacterized protein</fullName>
    </submittedName>
</protein>